<gene>
    <name evidence="5" type="ORF">A8806_11947</name>
</gene>
<dbReference type="InterPro" id="IPR001789">
    <property type="entry name" value="Sig_transdc_resp-reg_receiver"/>
</dbReference>
<name>A0A2Y9BMY5_9FIRM</name>
<accession>A0A2Y9BMY5</accession>
<dbReference type="Gene3D" id="2.40.50.1020">
    <property type="entry name" value="LytTr DNA-binding domain"/>
    <property type="match status" value="1"/>
</dbReference>
<comment type="caution">
    <text evidence="5">The sequence shown here is derived from an EMBL/GenBank/DDBJ whole genome shotgun (WGS) entry which is preliminary data.</text>
</comment>
<dbReference type="InterPro" id="IPR007492">
    <property type="entry name" value="LytTR_DNA-bd_dom"/>
</dbReference>
<proteinExistence type="predicted"/>
<evidence type="ECO:0000256" key="3">
    <source>
        <dbReference type="PROSITE-ProRule" id="PRU00169"/>
    </source>
</evidence>
<dbReference type="SMART" id="SM00448">
    <property type="entry name" value="REC"/>
    <property type="match status" value="1"/>
</dbReference>
<dbReference type="SMART" id="SM00850">
    <property type="entry name" value="LytTR"/>
    <property type="match status" value="1"/>
</dbReference>
<feature type="modified residue" description="4-aspartylphosphate" evidence="3">
    <location>
        <position position="106"/>
    </location>
</feature>
<keyword evidence="3" id="KW-0597">Phosphoprotein</keyword>
<dbReference type="InterPro" id="IPR046947">
    <property type="entry name" value="LytR-like"/>
</dbReference>
<evidence type="ECO:0000256" key="1">
    <source>
        <dbReference type="ARBA" id="ARBA00018672"/>
    </source>
</evidence>
<feature type="domain" description="Response regulatory" evidence="4">
    <location>
        <begin position="52"/>
        <end position="169"/>
    </location>
</feature>
<dbReference type="PROSITE" id="PS50110">
    <property type="entry name" value="RESPONSE_REGULATORY"/>
    <property type="match status" value="1"/>
</dbReference>
<comment type="function">
    <text evidence="2">May play the central regulatory role in sporulation. It may be an element of the effector pathway responsible for the activation of sporulation genes in response to nutritional stress. Spo0A may act in concert with spo0H (a sigma factor) to control the expression of some genes that are critical to the sporulation process.</text>
</comment>
<dbReference type="Proteomes" id="UP000245845">
    <property type="component" value="Unassembled WGS sequence"/>
</dbReference>
<dbReference type="PANTHER" id="PTHR37299:SF1">
    <property type="entry name" value="STAGE 0 SPORULATION PROTEIN A HOMOLOG"/>
    <property type="match status" value="1"/>
</dbReference>
<dbReference type="EMBL" id="QGDL01000019">
    <property type="protein sequence ID" value="PWJ21557.1"/>
    <property type="molecule type" value="Genomic_DNA"/>
</dbReference>
<evidence type="ECO:0000259" key="4">
    <source>
        <dbReference type="PROSITE" id="PS50110"/>
    </source>
</evidence>
<dbReference type="GO" id="GO:0000156">
    <property type="term" value="F:phosphorelay response regulator activity"/>
    <property type="evidence" value="ECO:0007669"/>
    <property type="project" value="InterPro"/>
</dbReference>
<organism evidence="5 6">
    <name type="scientific">Faecalicatena orotica</name>
    <dbReference type="NCBI Taxonomy" id="1544"/>
    <lineage>
        <taxon>Bacteria</taxon>
        <taxon>Bacillati</taxon>
        <taxon>Bacillota</taxon>
        <taxon>Clostridia</taxon>
        <taxon>Lachnospirales</taxon>
        <taxon>Lachnospiraceae</taxon>
        <taxon>Faecalicatena</taxon>
    </lineage>
</organism>
<dbReference type="AlphaFoldDB" id="A0A2Y9BMY5"/>
<protein>
    <recommendedName>
        <fullName evidence="1">Stage 0 sporulation protein A homolog</fullName>
    </recommendedName>
</protein>
<keyword evidence="6" id="KW-1185">Reference proteome</keyword>
<evidence type="ECO:0000313" key="6">
    <source>
        <dbReference type="Proteomes" id="UP000245845"/>
    </source>
</evidence>
<dbReference type="PANTHER" id="PTHR37299">
    <property type="entry name" value="TRANSCRIPTIONAL REGULATOR-RELATED"/>
    <property type="match status" value="1"/>
</dbReference>
<reference evidence="5 6" key="1">
    <citation type="submission" date="2018-05" db="EMBL/GenBank/DDBJ databases">
        <title>The Hungate 1000. A catalogue of reference genomes from the rumen microbiome.</title>
        <authorList>
            <person name="Kelly W."/>
        </authorList>
    </citation>
    <scope>NUCLEOTIDE SEQUENCE [LARGE SCALE GENOMIC DNA]</scope>
    <source>
        <strain evidence="5 6">NLAE-zl-C242</strain>
    </source>
</reference>
<dbReference type="Gene3D" id="3.40.50.2300">
    <property type="match status" value="1"/>
</dbReference>
<dbReference type="SUPFAM" id="SSF52172">
    <property type="entry name" value="CheY-like"/>
    <property type="match status" value="1"/>
</dbReference>
<evidence type="ECO:0000313" key="5">
    <source>
        <dbReference type="EMBL" id="PWJ21557.1"/>
    </source>
</evidence>
<dbReference type="Pfam" id="PF00072">
    <property type="entry name" value="Response_reg"/>
    <property type="match status" value="1"/>
</dbReference>
<dbReference type="Pfam" id="PF04397">
    <property type="entry name" value="LytTR"/>
    <property type="match status" value="1"/>
</dbReference>
<evidence type="ECO:0000256" key="2">
    <source>
        <dbReference type="ARBA" id="ARBA00024867"/>
    </source>
</evidence>
<dbReference type="GO" id="GO:0003677">
    <property type="term" value="F:DNA binding"/>
    <property type="evidence" value="ECO:0007669"/>
    <property type="project" value="InterPro"/>
</dbReference>
<dbReference type="InterPro" id="IPR011006">
    <property type="entry name" value="CheY-like_superfamily"/>
</dbReference>
<sequence>MTKVSQVEEALAVSQIELTPEEISRLEKLGGGSVTEHVVTFVYKKIGGTDLKVAILDDTKSDAQILVKYIEKFQVERNDTIQADVYEASFDFLEEYNSQYDVIFLDIEMPGSDGLQVAHEIRKKDQAVGIIFVTNMAQYAISGYEVNAIDFIVKPVSYYLFSEKLEKAIRFSKRREQRQILLNSKAGVHRILLSDILYVEKEKDNLVFHTLGETIRVPGTIKTLKDKLGNMSFSECTHGCLVNFENVRYIGKDMVLVGKKELPLSRRMRKQFIEEYAEYIGGGF</sequence>